<name>A0AAV4P1M1_CAEEX</name>
<dbReference type="AlphaFoldDB" id="A0AAV4P1M1"/>
<accession>A0AAV4P1M1</accession>
<proteinExistence type="predicted"/>
<organism evidence="2 3">
    <name type="scientific">Caerostris extrusa</name>
    <name type="common">Bark spider</name>
    <name type="synonym">Caerostris bankana</name>
    <dbReference type="NCBI Taxonomy" id="172846"/>
    <lineage>
        <taxon>Eukaryota</taxon>
        <taxon>Metazoa</taxon>
        <taxon>Ecdysozoa</taxon>
        <taxon>Arthropoda</taxon>
        <taxon>Chelicerata</taxon>
        <taxon>Arachnida</taxon>
        <taxon>Araneae</taxon>
        <taxon>Araneomorphae</taxon>
        <taxon>Entelegynae</taxon>
        <taxon>Araneoidea</taxon>
        <taxon>Araneidae</taxon>
        <taxon>Caerostris</taxon>
    </lineage>
</organism>
<keyword evidence="3" id="KW-1185">Reference proteome</keyword>
<comment type="caution">
    <text evidence="2">The sequence shown here is derived from an EMBL/GenBank/DDBJ whole genome shotgun (WGS) entry which is preliminary data.</text>
</comment>
<feature type="region of interest" description="Disordered" evidence="1">
    <location>
        <begin position="26"/>
        <end position="57"/>
    </location>
</feature>
<evidence type="ECO:0000256" key="1">
    <source>
        <dbReference type="SAM" id="MobiDB-lite"/>
    </source>
</evidence>
<sequence>MKLHNAKRKRRVNTGVNTQTWLPIERRGKALEEGERTREKRGKTTRPHENTGSPGNSFFFKNQKYPLKSLFVSLRTIYKKRIPPILHKVVAEQKTTSDFKDDIRSRHPFLPGGMNHLEIRSFSAFPLSEMGEIPPSRNPLQVFSRRIVSWESVLLSWITMAEPFPPSSKAFPFFQ</sequence>
<gene>
    <name evidence="2" type="ORF">CEXT_503271</name>
</gene>
<evidence type="ECO:0000313" key="3">
    <source>
        <dbReference type="Proteomes" id="UP001054945"/>
    </source>
</evidence>
<dbReference type="EMBL" id="BPLR01003887">
    <property type="protein sequence ID" value="GIX89804.1"/>
    <property type="molecule type" value="Genomic_DNA"/>
</dbReference>
<evidence type="ECO:0000313" key="2">
    <source>
        <dbReference type="EMBL" id="GIX89804.1"/>
    </source>
</evidence>
<dbReference type="Proteomes" id="UP001054945">
    <property type="component" value="Unassembled WGS sequence"/>
</dbReference>
<reference evidence="2 3" key="1">
    <citation type="submission" date="2021-06" db="EMBL/GenBank/DDBJ databases">
        <title>Caerostris extrusa draft genome.</title>
        <authorList>
            <person name="Kono N."/>
            <person name="Arakawa K."/>
        </authorList>
    </citation>
    <scope>NUCLEOTIDE SEQUENCE [LARGE SCALE GENOMIC DNA]</scope>
</reference>
<feature type="compositionally biased region" description="Basic and acidic residues" evidence="1">
    <location>
        <begin position="26"/>
        <end position="38"/>
    </location>
</feature>
<protein>
    <submittedName>
        <fullName evidence="2">Uncharacterized protein</fullName>
    </submittedName>
</protein>